<reference evidence="3 4" key="1">
    <citation type="submission" date="2015-08" db="EMBL/GenBank/DDBJ databases">
        <authorList>
            <person name="Babu N.S."/>
            <person name="Beckwith C.J."/>
            <person name="Beseler K.G."/>
            <person name="Brison A."/>
            <person name="Carone J.V."/>
            <person name="Caskin T.P."/>
            <person name="Diamond M."/>
            <person name="Durham M.E."/>
            <person name="Foxe J.M."/>
            <person name="Go M."/>
            <person name="Henderson B.A."/>
            <person name="Jones I.B."/>
            <person name="McGettigan J.A."/>
            <person name="Micheletti S.J."/>
            <person name="Nasrallah M.E."/>
            <person name="Ortiz D."/>
            <person name="Piller C.R."/>
            <person name="Privatt S.R."/>
            <person name="Schneider S.L."/>
            <person name="Sharp S."/>
            <person name="Smith T.C."/>
            <person name="Stanton J.D."/>
            <person name="Ullery H.E."/>
            <person name="Wilson R.J."/>
            <person name="Serrano M.G."/>
            <person name="Buck G."/>
            <person name="Lee V."/>
            <person name="Wang Y."/>
            <person name="Carvalho R."/>
            <person name="Voegtly L."/>
            <person name="Shi R."/>
            <person name="Duckworth R."/>
            <person name="Johnson A."/>
            <person name="Loviza R."/>
            <person name="Walstead R."/>
            <person name="Shah Z."/>
            <person name="Kiflezghi M."/>
            <person name="Wade K."/>
            <person name="Ball S.L."/>
            <person name="Bradley K.W."/>
            <person name="Asai D.J."/>
            <person name="Bowman C.A."/>
            <person name="Russell D.A."/>
            <person name="Pope W.H."/>
            <person name="Jacobs-Sera D."/>
            <person name="Hendrix R.W."/>
            <person name="Hatfull G.F."/>
        </authorList>
    </citation>
    <scope>NUCLEOTIDE SEQUENCE [LARGE SCALE GENOMIC DNA]</scope>
    <source>
        <strain evidence="3 4">DSM 27648</strain>
    </source>
</reference>
<dbReference type="Proteomes" id="UP000064967">
    <property type="component" value="Chromosome"/>
</dbReference>
<feature type="chain" id="PRO_5005466666" evidence="2">
    <location>
        <begin position="22"/>
        <end position="326"/>
    </location>
</feature>
<keyword evidence="2" id="KW-0732">Signal</keyword>
<proteinExistence type="predicted"/>
<dbReference type="KEGG" id="llu:AKJ09_06395"/>
<dbReference type="EMBL" id="CP012333">
    <property type="protein sequence ID" value="AKU99731.1"/>
    <property type="molecule type" value="Genomic_DNA"/>
</dbReference>
<organism evidence="3 4">
    <name type="scientific">Labilithrix luteola</name>
    <dbReference type="NCBI Taxonomy" id="1391654"/>
    <lineage>
        <taxon>Bacteria</taxon>
        <taxon>Pseudomonadati</taxon>
        <taxon>Myxococcota</taxon>
        <taxon>Polyangia</taxon>
        <taxon>Polyangiales</taxon>
        <taxon>Labilitrichaceae</taxon>
        <taxon>Labilithrix</taxon>
    </lineage>
</organism>
<feature type="signal peptide" evidence="2">
    <location>
        <begin position="1"/>
        <end position="21"/>
    </location>
</feature>
<evidence type="ECO:0000256" key="2">
    <source>
        <dbReference type="SAM" id="SignalP"/>
    </source>
</evidence>
<protein>
    <submittedName>
        <fullName evidence="3">Uncharacterized protein</fullName>
    </submittedName>
</protein>
<gene>
    <name evidence="3" type="ORF">AKJ09_06395</name>
</gene>
<accession>A0A0K1Q269</accession>
<name>A0A0K1Q269_9BACT</name>
<evidence type="ECO:0000313" key="4">
    <source>
        <dbReference type="Proteomes" id="UP000064967"/>
    </source>
</evidence>
<keyword evidence="4" id="KW-1185">Reference proteome</keyword>
<evidence type="ECO:0000313" key="3">
    <source>
        <dbReference type="EMBL" id="AKU99731.1"/>
    </source>
</evidence>
<dbReference type="AlphaFoldDB" id="A0A0K1Q269"/>
<feature type="region of interest" description="Disordered" evidence="1">
    <location>
        <begin position="29"/>
        <end position="65"/>
    </location>
</feature>
<evidence type="ECO:0000256" key="1">
    <source>
        <dbReference type="SAM" id="MobiDB-lite"/>
    </source>
</evidence>
<sequence>MISSAVALVLVLAACNSITGANDYEIGAGPVTPERADASSETPLGQDAGDGADGATEPPPEPRPVCGAQKVCMPIDSGWTPVVVLANGQTLCPTTYPTKDARKATPTGVDTCGCSCSRKNGSCAGDVRIDYGPVTCSAGNFTLSLPGDGTCTSADFSQVNASVKFTPLPTNPPTACNTPVVTPDLQPPSDVVVCGGAPTTDTAGCDAAQACVPAADSAGKNCIMHDGEFACPKGFRRRTTTGTGVTDSRSCGSCTCAPDNCAGGKLEWFAMAGCPVSFGFLSTACAFGSPSTRSVKYTAGEGCGVSTPPDVTGSLTFESPQTLCCP</sequence>